<evidence type="ECO:0000313" key="2">
    <source>
        <dbReference type="EMBL" id="TBO33907.1"/>
    </source>
</evidence>
<comment type="caution">
    <text evidence="2">The sequence shown here is derived from an EMBL/GenBank/DDBJ whole genome shotgun (WGS) entry which is preliminary data.</text>
</comment>
<dbReference type="AlphaFoldDB" id="A0A4Q9H5X0"/>
<organism evidence="2 3">
    <name type="scientific">Aquabacterium lacunae</name>
    <dbReference type="NCBI Taxonomy" id="2528630"/>
    <lineage>
        <taxon>Bacteria</taxon>
        <taxon>Pseudomonadati</taxon>
        <taxon>Pseudomonadota</taxon>
        <taxon>Betaproteobacteria</taxon>
        <taxon>Burkholderiales</taxon>
        <taxon>Aquabacterium</taxon>
    </lineage>
</organism>
<reference evidence="2 3" key="1">
    <citation type="submission" date="2019-02" db="EMBL/GenBank/DDBJ databases">
        <title>Aquabacterium sp. strain KMB7.</title>
        <authorList>
            <person name="Chen W.-M."/>
        </authorList>
    </citation>
    <scope>NUCLEOTIDE SEQUENCE [LARGE SCALE GENOMIC DNA]</scope>
    <source>
        <strain evidence="2 3">KMB7</strain>
    </source>
</reference>
<accession>A0A4Q9H5X0</accession>
<gene>
    <name evidence="2" type="ORF">EYS42_00145</name>
</gene>
<protein>
    <submittedName>
        <fullName evidence="2">Uncharacterized protein</fullName>
    </submittedName>
</protein>
<keyword evidence="1" id="KW-1133">Transmembrane helix</keyword>
<keyword evidence="3" id="KW-1185">Reference proteome</keyword>
<evidence type="ECO:0000313" key="3">
    <source>
        <dbReference type="Proteomes" id="UP000292120"/>
    </source>
</evidence>
<keyword evidence="1" id="KW-0472">Membrane</keyword>
<dbReference type="EMBL" id="SIXI01000001">
    <property type="protein sequence ID" value="TBO33907.1"/>
    <property type="molecule type" value="Genomic_DNA"/>
</dbReference>
<evidence type="ECO:0000256" key="1">
    <source>
        <dbReference type="SAM" id="Phobius"/>
    </source>
</evidence>
<keyword evidence="1" id="KW-0812">Transmembrane</keyword>
<dbReference type="Proteomes" id="UP000292120">
    <property type="component" value="Unassembled WGS sequence"/>
</dbReference>
<proteinExistence type="predicted"/>
<dbReference type="OrthoDB" id="9854873at2"/>
<feature type="transmembrane region" description="Helical" evidence="1">
    <location>
        <begin position="6"/>
        <end position="27"/>
    </location>
</feature>
<sequence>MDRTALAWWAALGLGLGLVLLSVLLWWRQGSPDDANQAFSEQLARLEPVLLRLHQGELPSDELLDQHSAGEFQPLIQALVDAARQRDQALGAYQAQVEVIGLGDWLTPPNLVTSKGRTAIRQRLVQLDQALEALIRQDASVQAHLDEGLSTWLRDQPEAIRADDARRRLLQASTPASHVMTSFFKVERDIIAQVAGLLDLLEAQGAAVTLETQPQPELVFRDETHLAQYRQTLMKLGQLGDREAQLMDAARHAPEQQAKLVGAWLVATSDLQH</sequence>
<dbReference type="RefSeq" id="WP_130965857.1">
    <property type="nucleotide sequence ID" value="NZ_SIXI01000001.1"/>
</dbReference>
<name>A0A4Q9H5X0_9BURK</name>